<evidence type="ECO:0000259" key="3">
    <source>
        <dbReference type="PROSITE" id="PS50887"/>
    </source>
</evidence>
<dbReference type="SUPFAM" id="SSF55073">
    <property type="entry name" value="Nucleotide cyclase"/>
    <property type="match status" value="1"/>
</dbReference>
<dbReference type="Gene3D" id="3.20.20.450">
    <property type="entry name" value="EAL domain"/>
    <property type="match status" value="1"/>
</dbReference>
<dbReference type="EMBL" id="UOFD01000057">
    <property type="protein sequence ID" value="VAW53065.1"/>
    <property type="molecule type" value="Genomic_DNA"/>
</dbReference>
<protein>
    <submittedName>
        <fullName evidence="4">Diguanylate cyclase/phosphodiesterase (GGDEF &amp; EAL domains) with PAS/PAC sensor(S)</fullName>
    </submittedName>
</protein>
<dbReference type="InterPro" id="IPR001633">
    <property type="entry name" value="EAL_dom"/>
</dbReference>
<dbReference type="SMART" id="SM00448">
    <property type="entry name" value="REC"/>
    <property type="match status" value="1"/>
</dbReference>
<dbReference type="CDD" id="cd01949">
    <property type="entry name" value="GGDEF"/>
    <property type="match status" value="1"/>
</dbReference>
<organism evidence="4">
    <name type="scientific">hydrothermal vent metagenome</name>
    <dbReference type="NCBI Taxonomy" id="652676"/>
    <lineage>
        <taxon>unclassified sequences</taxon>
        <taxon>metagenomes</taxon>
        <taxon>ecological metagenomes</taxon>
    </lineage>
</organism>
<sequence>MVRFQTLSVKLLQANGYPDMLMSDIKVTSEIQEVISSGQILNVLIVDDSKTMRSAIRETLELGNVQVTEASNGKDALELIYNNVPDLVLLDVVMPDMDGISVLKTLRKSYSKLQLPVVLVTSLGASSEIIQALDFGANDYITKPVDFDVLWARVSNQLMQKQTAEYLRLAQNNLEKQVKQRTAELNSSNQQLKKEIEVRLLAEGRLQKQASYDELTGLPNRSLAKDRLYQTILKSKRHHLQPCLAFLDLDNFKYINDTFGHAAGDELLREASRRLTDCARGSDTVARLGGDEFLLILEDDRTGKEQQREIGIRHIGERIIASFSKPFVIEGHKLNVTASLGFAIYPQDGDDSNKLMRHADVAMYRSKNEGKNTFCFYSPEMSAKAIMRMNVESELRQAIENREFTLHYQPIVDSKTGSIAKAEALLRWDCKKLGMITPDYFIPIAEETGLIISIGEWVIETACKQMKQWRDDGWKNVCITINVSARQFQSNSLLVKTIKRSLQKNDLSSNAIQLELTEGVLMKETDESIETMAQLGKMGIKLLIDDFGTGYASLSYLQRYNFDSIKIDRSYISNVLISKQDKKLVKAVIAMAKSLGMSVVSEGVESKGQLDFLIKENCEFIQGYYFSKPVPSDEFYALLKKMNELKNSIKSLKIVSGAH</sequence>
<dbReference type="Gene3D" id="3.40.50.2300">
    <property type="match status" value="1"/>
</dbReference>
<dbReference type="InterPro" id="IPR001789">
    <property type="entry name" value="Sig_transdc_resp-reg_receiver"/>
</dbReference>
<dbReference type="InterPro" id="IPR035919">
    <property type="entry name" value="EAL_sf"/>
</dbReference>
<evidence type="ECO:0000313" key="4">
    <source>
        <dbReference type="EMBL" id="VAW53065.1"/>
    </source>
</evidence>
<feature type="domain" description="Response regulatory" evidence="1">
    <location>
        <begin position="42"/>
        <end position="158"/>
    </location>
</feature>
<dbReference type="FunFam" id="3.20.20.450:FF:000001">
    <property type="entry name" value="Cyclic di-GMP phosphodiesterase yahA"/>
    <property type="match status" value="1"/>
</dbReference>
<dbReference type="CDD" id="cd17574">
    <property type="entry name" value="REC_OmpR"/>
    <property type="match status" value="1"/>
</dbReference>
<feature type="domain" description="GGDEF" evidence="3">
    <location>
        <begin position="240"/>
        <end position="379"/>
    </location>
</feature>
<gene>
    <name evidence="4" type="ORF">MNBD_GAMMA06-1933</name>
</gene>
<dbReference type="InterPro" id="IPR029787">
    <property type="entry name" value="Nucleotide_cyclase"/>
</dbReference>
<evidence type="ECO:0000259" key="2">
    <source>
        <dbReference type="PROSITE" id="PS50883"/>
    </source>
</evidence>
<dbReference type="Pfam" id="PF00563">
    <property type="entry name" value="EAL"/>
    <property type="match status" value="1"/>
</dbReference>
<dbReference type="PROSITE" id="PS50887">
    <property type="entry name" value="GGDEF"/>
    <property type="match status" value="1"/>
</dbReference>
<name>A0A3B0WAS4_9ZZZZ</name>
<dbReference type="Gene3D" id="3.30.70.270">
    <property type="match status" value="1"/>
</dbReference>
<dbReference type="SMART" id="SM00267">
    <property type="entry name" value="GGDEF"/>
    <property type="match status" value="1"/>
</dbReference>
<dbReference type="PANTHER" id="PTHR44757:SF2">
    <property type="entry name" value="BIOFILM ARCHITECTURE MAINTENANCE PROTEIN MBAA"/>
    <property type="match status" value="1"/>
</dbReference>
<dbReference type="PROSITE" id="PS50110">
    <property type="entry name" value="RESPONSE_REGULATORY"/>
    <property type="match status" value="1"/>
</dbReference>
<dbReference type="InterPro" id="IPR043128">
    <property type="entry name" value="Rev_trsase/Diguanyl_cyclase"/>
</dbReference>
<dbReference type="InterPro" id="IPR052155">
    <property type="entry name" value="Biofilm_reg_signaling"/>
</dbReference>
<dbReference type="CDD" id="cd01948">
    <property type="entry name" value="EAL"/>
    <property type="match status" value="1"/>
</dbReference>
<proteinExistence type="predicted"/>
<dbReference type="FunFam" id="3.30.70.270:FF:000001">
    <property type="entry name" value="Diguanylate cyclase domain protein"/>
    <property type="match status" value="1"/>
</dbReference>
<dbReference type="Pfam" id="PF00072">
    <property type="entry name" value="Response_reg"/>
    <property type="match status" value="1"/>
</dbReference>
<dbReference type="NCBIfam" id="TIGR00254">
    <property type="entry name" value="GGDEF"/>
    <property type="match status" value="1"/>
</dbReference>
<reference evidence="4" key="1">
    <citation type="submission" date="2018-06" db="EMBL/GenBank/DDBJ databases">
        <authorList>
            <person name="Zhirakovskaya E."/>
        </authorList>
    </citation>
    <scope>NUCLEOTIDE SEQUENCE</scope>
</reference>
<dbReference type="PANTHER" id="PTHR44757">
    <property type="entry name" value="DIGUANYLATE CYCLASE DGCP"/>
    <property type="match status" value="1"/>
</dbReference>
<accession>A0A3B0WAS4</accession>
<dbReference type="PROSITE" id="PS50883">
    <property type="entry name" value="EAL"/>
    <property type="match status" value="1"/>
</dbReference>
<dbReference type="InterPro" id="IPR000160">
    <property type="entry name" value="GGDEF_dom"/>
</dbReference>
<dbReference type="InterPro" id="IPR011006">
    <property type="entry name" value="CheY-like_superfamily"/>
</dbReference>
<dbReference type="SUPFAM" id="SSF52172">
    <property type="entry name" value="CheY-like"/>
    <property type="match status" value="1"/>
</dbReference>
<dbReference type="SUPFAM" id="SSF141868">
    <property type="entry name" value="EAL domain-like"/>
    <property type="match status" value="1"/>
</dbReference>
<dbReference type="SMART" id="SM00052">
    <property type="entry name" value="EAL"/>
    <property type="match status" value="1"/>
</dbReference>
<evidence type="ECO:0000259" key="1">
    <source>
        <dbReference type="PROSITE" id="PS50110"/>
    </source>
</evidence>
<dbReference type="GO" id="GO:0000160">
    <property type="term" value="P:phosphorelay signal transduction system"/>
    <property type="evidence" value="ECO:0007669"/>
    <property type="project" value="InterPro"/>
</dbReference>
<dbReference type="AlphaFoldDB" id="A0A3B0WAS4"/>
<dbReference type="Pfam" id="PF00990">
    <property type="entry name" value="GGDEF"/>
    <property type="match status" value="1"/>
</dbReference>
<feature type="domain" description="EAL" evidence="2">
    <location>
        <begin position="388"/>
        <end position="643"/>
    </location>
</feature>